<reference evidence="2 3" key="1">
    <citation type="journal article" date="2016" name="Proc. Natl. Acad. Sci. U.S.A.">
        <title>Comparative genomics of biotechnologically important yeasts.</title>
        <authorList>
            <person name="Riley R."/>
            <person name="Haridas S."/>
            <person name="Wolfe K.H."/>
            <person name="Lopes M.R."/>
            <person name="Hittinger C.T."/>
            <person name="Goeker M."/>
            <person name="Salamov A.A."/>
            <person name="Wisecaver J.H."/>
            <person name="Long T.M."/>
            <person name="Calvey C.H."/>
            <person name="Aerts A.L."/>
            <person name="Barry K.W."/>
            <person name="Choi C."/>
            <person name="Clum A."/>
            <person name="Coughlan A.Y."/>
            <person name="Deshpande S."/>
            <person name="Douglass A.P."/>
            <person name="Hanson S.J."/>
            <person name="Klenk H.-P."/>
            <person name="LaButti K.M."/>
            <person name="Lapidus A."/>
            <person name="Lindquist E.A."/>
            <person name="Lipzen A.M."/>
            <person name="Meier-Kolthoff J.P."/>
            <person name="Ohm R.A."/>
            <person name="Otillar R.P."/>
            <person name="Pangilinan J.L."/>
            <person name="Peng Y."/>
            <person name="Rokas A."/>
            <person name="Rosa C.A."/>
            <person name="Scheuner C."/>
            <person name="Sibirny A.A."/>
            <person name="Slot J.C."/>
            <person name="Stielow J.B."/>
            <person name="Sun H."/>
            <person name="Kurtzman C.P."/>
            <person name="Blackwell M."/>
            <person name="Grigoriev I.V."/>
            <person name="Jeffries T.W."/>
        </authorList>
    </citation>
    <scope>NUCLEOTIDE SEQUENCE [LARGE SCALE GENOMIC DNA]</scope>
    <source>
        <strain evidence="2 3">DSM 6958</strain>
    </source>
</reference>
<dbReference type="Proteomes" id="UP000095009">
    <property type="component" value="Unassembled WGS sequence"/>
</dbReference>
<organism evidence="2 3">
    <name type="scientific">Nadsonia fulvescens var. elongata DSM 6958</name>
    <dbReference type="NCBI Taxonomy" id="857566"/>
    <lineage>
        <taxon>Eukaryota</taxon>
        <taxon>Fungi</taxon>
        <taxon>Dikarya</taxon>
        <taxon>Ascomycota</taxon>
        <taxon>Saccharomycotina</taxon>
        <taxon>Dipodascomycetes</taxon>
        <taxon>Dipodascales</taxon>
        <taxon>Dipodascales incertae sedis</taxon>
        <taxon>Nadsonia</taxon>
    </lineage>
</organism>
<feature type="compositionally biased region" description="Low complexity" evidence="1">
    <location>
        <begin position="397"/>
        <end position="407"/>
    </location>
</feature>
<name>A0A1E3PFN5_9ASCO</name>
<keyword evidence="3" id="KW-1185">Reference proteome</keyword>
<dbReference type="EMBL" id="KV454414">
    <property type="protein sequence ID" value="ODQ63762.1"/>
    <property type="molecule type" value="Genomic_DNA"/>
</dbReference>
<feature type="compositionally biased region" description="Basic residues" evidence="1">
    <location>
        <begin position="378"/>
        <end position="396"/>
    </location>
</feature>
<evidence type="ECO:0000313" key="2">
    <source>
        <dbReference type="EMBL" id="ODQ63762.1"/>
    </source>
</evidence>
<feature type="region of interest" description="Disordered" evidence="1">
    <location>
        <begin position="350"/>
        <end position="410"/>
    </location>
</feature>
<feature type="compositionally biased region" description="Polar residues" evidence="1">
    <location>
        <begin position="353"/>
        <end position="364"/>
    </location>
</feature>
<protein>
    <submittedName>
        <fullName evidence="2">Uncharacterized protein</fullName>
    </submittedName>
</protein>
<dbReference type="OrthoDB" id="4067583at2759"/>
<dbReference type="AlphaFoldDB" id="A0A1E3PFN5"/>
<gene>
    <name evidence="2" type="ORF">NADFUDRAFT_44061</name>
</gene>
<proteinExistence type="predicted"/>
<feature type="region of interest" description="Disordered" evidence="1">
    <location>
        <begin position="290"/>
        <end position="337"/>
    </location>
</feature>
<sequence>MPSFKSSDDTASIFSCQSDAIFEVMSLDHGQGGEYDNSSQVKLVRSYANATLLWTEAPYTNASPGSTLDKNKSVCRSENSGNPKNDPNSTSSNNQSPESWTDTLSTNSNPQTRTSSVSPSQEVTQKTPSSYSKDEIDSHRVSVQNMRDQTQEMELILTEIQKLRLDSKRLSLQKEDNARLMEKIKVEKLIRDPDIDEPVKHHKNPNITPLPEAHHLFPDRLQLDKFDDLPVFKDYRSVPLDFLTKEPVPVAYRPYNLSPPNHLNYHLNASPETLNSINMQLPPQLPLPPLPPVLRYPMPSNLDSSRDPLKPLPGRSHRHGDPLASRSISYSTQGDIEILPRSHLENKLKPSASLHTNEKPNTSRKSSRQKSPDEGRPRRYRSHSHSHHRHHPRSHSGLKSSNYSSSSKAPKDLALNSPVFSQPSVARLLAENRDNTLADLETLQLPPDERRTIEQFIDTLSKLSIEMSLDDKKRPEGRRRLNNALRALEGWI</sequence>
<accession>A0A1E3PFN5</accession>
<evidence type="ECO:0000256" key="1">
    <source>
        <dbReference type="SAM" id="MobiDB-lite"/>
    </source>
</evidence>
<feature type="compositionally biased region" description="Polar residues" evidence="1">
    <location>
        <begin position="58"/>
        <end position="131"/>
    </location>
</feature>
<feature type="region of interest" description="Disordered" evidence="1">
    <location>
        <begin position="57"/>
        <end position="139"/>
    </location>
</feature>
<evidence type="ECO:0000313" key="3">
    <source>
        <dbReference type="Proteomes" id="UP000095009"/>
    </source>
</evidence>